<gene>
    <name evidence="1" type="ORF">BCV71DRAFT_183703</name>
</gene>
<evidence type="ECO:0000313" key="1">
    <source>
        <dbReference type="EMBL" id="ORE16312.1"/>
    </source>
</evidence>
<name>A0A1X0RW81_RHIZD</name>
<dbReference type="Proteomes" id="UP000242381">
    <property type="component" value="Unassembled WGS sequence"/>
</dbReference>
<dbReference type="OMA" id="FEYRIFR"/>
<organism evidence="1 2">
    <name type="scientific">Rhizopus microsporus</name>
    <dbReference type="NCBI Taxonomy" id="58291"/>
    <lineage>
        <taxon>Eukaryota</taxon>
        <taxon>Fungi</taxon>
        <taxon>Fungi incertae sedis</taxon>
        <taxon>Mucoromycota</taxon>
        <taxon>Mucoromycotina</taxon>
        <taxon>Mucoromycetes</taxon>
        <taxon>Mucorales</taxon>
        <taxon>Mucorineae</taxon>
        <taxon>Rhizopodaceae</taxon>
        <taxon>Rhizopus</taxon>
    </lineage>
</organism>
<dbReference type="VEuPathDB" id="FungiDB:BCV72DRAFT_310657"/>
<protein>
    <submittedName>
        <fullName evidence="1">Uncharacterized protein</fullName>
    </submittedName>
</protein>
<reference evidence="1 2" key="1">
    <citation type="journal article" date="2016" name="Proc. Natl. Acad. Sci. U.S.A.">
        <title>Lipid metabolic changes in an early divergent fungus govern the establishment of a mutualistic symbiosis with endobacteria.</title>
        <authorList>
            <person name="Lastovetsky O.A."/>
            <person name="Gaspar M.L."/>
            <person name="Mondo S.J."/>
            <person name="LaButti K.M."/>
            <person name="Sandor L."/>
            <person name="Grigoriev I.V."/>
            <person name="Henry S.A."/>
            <person name="Pawlowska T.E."/>
        </authorList>
    </citation>
    <scope>NUCLEOTIDE SEQUENCE [LARGE SCALE GENOMIC DNA]</scope>
    <source>
        <strain evidence="1 2">ATCC 11559</strain>
    </source>
</reference>
<evidence type="ECO:0000313" key="2">
    <source>
        <dbReference type="Proteomes" id="UP000242381"/>
    </source>
</evidence>
<accession>A0A1X0RW81</accession>
<sequence>FEYRIFRDRNIKAALEEKSNAAVALGRNEDKSLEAVDRRPRKVTGSKVDILFKICKKELSLCEVGLNDVTIADNKYLEEGIMKLLKTLRDMFSALYEANPMKINDLGKISLISLFYYHYSLNCC</sequence>
<feature type="non-terminal residue" evidence="1">
    <location>
        <position position="1"/>
    </location>
</feature>
<dbReference type="EMBL" id="KV921390">
    <property type="protein sequence ID" value="ORE16312.1"/>
    <property type="molecule type" value="Genomic_DNA"/>
</dbReference>
<proteinExistence type="predicted"/>
<dbReference type="AlphaFoldDB" id="A0A1X0RW81"/>